<comment type="similarity">
    <text evidence="1">Belongs to the caleosin family.</text>
</comment>
<keyword evidence="2" id="KW-0812">Transmembrane</keyword>
<organism evidence="4 5">
    <name type="scientific">Coccomyxa subellipsoidea</name>
    <dbReference type="NCBI Taxonomy" id="248742"/>
    <lineage>
        <taxon>Eukaryota</taxon>
        <taxon>Viridiplantae</taxon>
        <taxon>Chlorophyta</taxon>
        <taxon>core chlorophytes</taxon>
        <taxon>Trebouxiophyceae</taxon>
        <taxon>Trebouxiophyceae incertae sedis</taxon>
        <taxon>Coccomyxaceae</taxon>
        <taxon>Coccomyxa</taxon>
    </lineage>
</organism>
<evidence type="ECO:0000313" key="5">
    <source>
        <dbReference type="Proteomes" id="UP001491310"/>
    </source>
</evidence>
<feature type="domain" description="EF-hand" evidence="3">
    <location>
        <begin position="59"/>
        <end position="94"/>
    </location>
</feature>
<evidence type="ECO:0000256" key="1">
    <source>
        <dbReference type="ARBA" id="ARBA00006765"/>
    </source>
</evidence>
<protein>
    <recommendedName>
        <fullName evidence="3">EF-hand domain-containing protein</fullName>
    </recommendedName>
</protein>
<dbReference type="PROSITE" id="PS50222">
    <property type="entry name" value="EF_HAND_2"/>
    <property type="match status" value="1"/>
</dbReference>
<dbReference type="PANTHER" id="PTHR31495:SF0">
    <property type="entry name" value="BINDING PROTEIN CALEOSIN, PUTATIVE (AFU_ORTHOLOGUE AFUA_5G13750)-RELATED"/>
    <property type="match status" value="1"/>
</dbReference>
<dbReference type="InterPro" id="IPR011992">
    <property type="entry name" value="EF-hand-dom_pair"/>
</dbReference>
<dbReference type="InterPro" id="IPR007736">
    <property type="entry name" value="Caleosin-related"/>
</dbReference>
<keyword evidence="2" id="KW-1133">Transmembrane helix</keyword>
<sequence>MRANYANNSQIVDGVCVGLEEVPQTLRVPSNLDRIPHPELPHATRAVSAEKPHGADTANNRTVLQQHVDFFDSDNDGKIFPQDTYAGFRRMGFNILISMYAVVVIHGTLAYPTHSSWIPDPRLPILTRNIHKCHHGSDSMVYDKEGRFMPEKFEEIFTQHDRDNKGGLSLRDILRLWNSHRDAYDLFGWSAEFLEWLALYLAARNEQGFVPKEAVRGQYDGSLFYQLARKQDAARKDTREKRT</sequence>
<accession>A0ABR2Z3Q4</accession>
<keyword evidence="2" id="KW-0472">Membrane</keyword>
<comment type="caution">
    <text evidence="4">The sequence shown here is derived from an EMBL/GenBank/DDBJ whole genome shotgun (WGS) entry which is preliminary data.</text>
</comment>
<dbReference type="Pfam" id="PF05042">
    <property type="entry name" value="Caleosin"/>
    <property type="match status" value="1"/>
</dbReference>
<dbReference type="InterPro" id="IPR002048">
    <property type="entry name" value="EF_hand_dom"/>
</dbReference>
<dbReference type="EMBL" id="JALJOT010000001">
    <property type="protein sequence ID" value="KAK9918600.1"/>
    <property type="molecule type" value="Genomic_DNA"/>
</dbReference>
<reference evidence="4 5" key="1">
    <citation type="journal article" date="2024" name="Nat. Commun.">
        <title>Phylogenomics reveals the evolutionary origins of lichenization in chlorophyte algae.</title>
        <authorList>
            <person name="Puginier C."/>
            <person name="Libourel C."/>
            <person name="Otte J."/>
            <person name="Skaloud P."/>
            <person name="Haon M."/>
            <person name="Grisel S."/>
            <person name="Petersen M."/>
            <person name="Berrin J.G."/>
            <person name="Delaux P.M."/>
            <person name="Dal Grande F."/>
            <person name="Keller J."/>
        </authorList>
    </citation>
    <scope>NUCLEOTIDE SEQUENCE [LARGE SCALE GENOMIC DNA]</scope>
    <source>
        <strain evidence="4 5">SAG 216-7</strain>
    </source>
</reference>
<keyword evidence="5" id="KW-1185">Reference proteome</keyword>
<proteinExistence type="inferred from homology"/>
<dbReference type="Gene3D" id="1.10.238.10">
    <property type="entry name" value="EF-hand"/>
    <property type="match status" value="1"/>
</dbReference>
<dbReference type="PANTHER" id="PTHR31495">
    <property type="entry name" value="PEROXYGENASE 3-RELATED"/>
    <property type="match status" value="1"/>
</dbReference>
<gene>
    <name evidence="4" type="ORF">WJX75_005236</name>
</gene>
<name>A0ABR2Z3Q4_9CHLO</name>
<evidence type="ECO:0000259" key="3">
    <source>
        <dbReference type="PROSITE" id="PS50222"/>
    </source>
</evidence>
<feature type="transmembrane region" description="Helical" evidence="2">
    <location>
        <begin position="91"/>
        <end position="111"/>
    </location>
</feature>
<dbReference type="SUPFAM" id="SSF47473">
    <property type="entry name" value="EF-hand"/>
    <property type="match status" value="1"/>
</dbReference>
<evidence type="ECO:0000256" key="2">
    <source>
        <dbReference type="SAM" id="Phobius"/>
    </source>
</evidence>
<dbReference type="Proteomes" id="UP001491310">
    <property type="component" value="Unassembled WGS sequence"/>
</dbReference>
<evidence type="ECO:0000313" key="4">
    <source>
        <dbReference type="EMBL" id="KAK9918600.1"/>
    </source>
</evidence>